<evidence type="ECO:0000259" key="14">
    <source>
        <dbReference type="Pfam" id="PF14721"/>
    </source>
</evidence>
<evidence type="ECO:0000256" key="12">
    <source>
        <dbReference type="SAM" id="MobiDB-lite"/>
    </source>
</evidence>
<dbReference type="GO" id="GO:0046983">
    <property type="term" value="F:protein dimerization activity"/>
    <property type="evidence" value="ECO:0007669"/>
    <property type="project" value="InterPro"/>
</dbReference>
<sequence length="602" mass="66680">MLARQLIFCRSNRGVPEPLNICRLSHKLSRHLPVSNVFKHSVKPIVYRTVRQASTNPGIKKNLPLIIGISAAGGAIVAYNVLRKKKSSSPDRDDDDDFEEKPFVQEHLQEDLALLEEFGPIPYLLIGTGSASYAAYRAIRTKDPTAKVLMIGDEPFLPYMRPPLSKEMWFAKDPNVAETLSFTQWDGKSRSVFYEHPSFYFSMKELLENKNGGISVIRGKKVIKIDPNAQAVYLDKGEKISYKKCLVATGAKPKNLPVFENADHAIKKHVTLFRTIRDFQKLEKIVKKSDSVVIVGGGFLGSELACGIAYKRGPSGLKVTQLFPETGNLGKVLPEYLSLWISNKMQKEGVKIIPEVDVKAVLKKGKQVELLLSNDQTVTADHIIVAVGADPNTEFAKVSGLEVDPVHGGFLVNTEMEARKNLWVAGDVSCFYDVNLGRRRIEHHDHAVVSGRLAGENMAGDTKAYWHQSMFWSDLGPEISFEAIGVVDSSLPTVGVFTKPDEKEESKPATDGSEKKGDSKAEENSKPETKADSAPRAPNISDNYGKGVIFYLRDDTIVGIALWNLLGKMQIARQIINESKSQDDVSELAKLFDLYSTEETSA</sequence>
<keyword evidence="8" id="KW-0560">Oxidoreductase</keyword>
<evidence type="ECO:0000256" key="8">
    <source>
        <dbReference type="ARBA" id="ARBA00023002"/>
    </source>
</evidence>
<keyword evidence="7" id="KW-0809">Transit peptide</keyword>
<gene>
    <name evidence="15" type="primary">Aifm1</name>
    <name evidence="15" type="ORF">AVEN_111676_1</name>
</gene>
<dbReference type="InterPro" id="IPR023753">
    <property type="entry name" value="FAD/NAD-binding_dom"/>
</dbReference>
<dbReference type="PRINTS" id="PR00411">
    <property type="entry name" value="PNDRDTASEI"/>
</dbReference>
<dbReference type="PANTHER" id="PTHR43557">
    <property type="entry name" value="APOPTOSIS-INDUCING FACTOR 1"/>
    <property type="match status" value="1"/>
</dbReference>
<dbReference type="SMART" id="SM01353">
    <property type="entry name" value="AIF_C"/>
    <property type="match status" value="1"/>
</dbReference>
<dbReference type="SUPFAM" id="SSF51905">
    <property type="entry name" value="FAD/NAD(P)-binding domain"/>
    <property type="match status" value="2"/>
</dbReference>
<protein>
    <submittedName>
        <fullName evidence="15">Apoptosis-inducing factor 1, mitochondrial</fullName>
    </submittedName>
</protein>
<dbReference type="Pfam" id="PF14721">
    <property type="entry name" value="AIF_C"/>
    <property type="match status" value="1"/>
</dbReference>
<dbReference type="SUPFAM" id="SSF55424">
    <property type="entry name" value="FAD/NAD-linked reductases, dimerisation (C-terminal) domain"/>
    <property type="match status" value="1"/>
</dbReference>
<evidence type="ECO:0000256" key="4">
    <source>
        <dbReference type="ARBA" id="ARBA00022630"/>
    </source>
</evidence>
<dbReference type="GO" id="GO:0016174">
    <property type="term" value="F:NAD(P)H oxidase H2O2-forming activity"/>
    <property type="evidence" value="ECO:0007669"/>
    <property type="project" value="TreeGrafter"/>
</dbReference>
<reference evidence="15 16" key="1">
    <citation type="journal article" date="2019" name="Sci. Rep.">
        <title>Orb-weaving spider Araneus ventricosus genome elucidates the spidroin gene catalogue.</title>
        <authorList>
            <person name="Kono N."/>
            <person name="Nakamura H."/>
            <person name="Ohtoshi R."/>
            <person name="Moran D.A.P."/>
            <person name="Shinohara A."/>
            <person name="Yoshida Y."/>
            <person name="Fujiwara M."/>
            <person name="Mori M."/>
            <person name="Tomita M."/>
            <person name="Arakawa K."/>
        </authorList>
    </citation>
    <scope>NUCLEOTIDE SEQUENCE [LARGE SCALE GENOMIC DNA]</scope>
</reference>
<keyword evidence="4" id="KW-0285">Flavoprotein</keyword>
<comment type="cofactor">
    <cofactor evidence="1">
        <name>FAD</name>
        <dbReference type="ChEBI" id="CHEBI:57692"/>
    </cofactor>
</comment>
<keyword evidence="16" id="KW-1185">Reference proteome</keyword>
<keyword evidence="9" id="KW-0520">NAD</keyword>
<evidence type="ECO:0000256" key="10">
    <source>
        <dbReference type="ARBA" id="ARBA00023128"/>
    </source>
</evidence>
<evidence type="ECO:0000256" key="6">
    <source>
        <dbReference type="ARBA" id="ARBA00022827"/>
    </source>
</evidence>
<dbReference type="InterPro" id="IPR036188">
    <property type="entry name" value="FAD/NAD-bd_sf"/>
</dbReference>
<evidence type="ECO:0000256" key="11">
    <source>
        <dbReference type="ARBA" id="ARBA00047786"/>
    </source>
</evidence>
<evidence type="ECO:0000256" key="9">
    <source>
        <dbReference type="ARBA" id="ARBA00023027"/>
    </source>
</evidence>
<dbReference type="OrthoDB" id="6029at2759"/>
<dbReference type="AlphaFoldDB" id="A0A4Y2LQ10"/>
<keyword evidence="5" id="KW-0053">Apoptosis</keyword>
<dbReference type="EMBL" id="BGPR01006115">
    <property type="protein sequence ID" value="GBN16190.1"/>
    <property type="molecule type" value="Genomic_DNA"/>
</dbReference>
<evidence type="ECO:0000256" key="2">
    <source>
        <dbReference type="ARBA" id="ARBA00004173"/>
    </source>
</evidence>
<evidence type="ECO:0000256" key="3">
    <source>
        <dbReference type="ARBA" id="ARBA00006442"/>
    </source>
</evidence>
<keyword evidence="10" id="KW-0496">Mitochondrion</keyword>
<dbReference type="Gene3D" id="3.30.390.30">
    <property type="match status" value="1"/>
</dbReference>
<dbReference type="PANTHER" id="PTHR43557:SF4">
    <property type="entry name" value="APOPTOSIS-INDUCING FACTOR 1, MITOCHONDRIAL"/>
    <property type="match status" value="1"/>
</dbReference>
<feature type="compositionally biased region" description="Basic and acidic residues" evidence="12">
    <location>
        <begin position="499"/>
        <end position="533"/>
    </location>
</feature>
<feature type="region of interest" description="Disordered" evidence="12">
    <location>
        <begin position="497"/>
        <end position="538"/>
    </location>
</feature>
<evidence type="ECO:0000256" key="5">
    <source>
        <dbReference type="ARBA" id="ARBA00022703"/>
    </source>
</evidence>
<name>A0A4Y2LQ10_ARAVE</name>
<dbReference type="GO" id="GO:0071949">
    <property type="term" value="F:FAD binding"/>
    <property type="evidence" value="ECO:0007669"/>
    <property type="project" value="TreeGrafter"/>
</dbReference>
<evidence type="ECO:0000256" key="7">
    <source>
        <dbReference type="ARBA" id="ARBA00022946"/>
    </source>
</evidence>
<feature type="domain" description="FAD/NAD(P)-binding" evidence="13">
    <location>
        <begin position="124"/>
        <end position="451"/>
    </location>
</feature>
<organism evidence="15 16">
    <name type="scientific">Araneus ventricosus</name>
    <name type="common">Orbweaver spider</name>
    <name type="synonym">Epeira ventricosa</name>
    <dbReference type="NCBI Taxonomy" id="182803"/>
    <lineage>
        <taxon>Eukaryota</taxon>
        <taxon>Metazoa</taxon>
        <taxon>Ecdysozoa</taxon>
        <taxon>Arthropoda</taxon>
        <taxon>Chelicerata</taxon>
        <taxon>Arachnida</taxon>
        <taxon>Araneae</taxon>
        <taxon>Araneomorphae</taxon>
        <taxon>Entelegynae</taxon>
        <taxon>Araneoidea</taxon>
        <taxon>Araneidae</taxon>
        <taxon>Araneus</taxon>
    </lineage>
</organism>
<dbReference type="Gene3D" id="3.50.50.60">
    <property type="entry name" value="FAD/NAD(P)-binding domain"/>
    <property type="match status" value="2"/>
</dbReference>
<dbReference type="PRINTS" id="PR00368">
    <property type="entry name" value="FADPNR"/>
</dbReference>
<dbReference type="GO" id="GO:0006915">
    <property type="term" value="P:apoptotic process"/>
    <property type="evidence" value="ECO:0007669"/>
    <property type="project" value="UniProtKB-KW"/>
</dbReference>
<dbReference type="Proteomes" id="UP000499080">
    <property type="component" value="Unassembled WGS sequence"/>
</dbReference>
<comment type="similarity">
    <text evidence="3">Belongs to the FAD-dependent oxidoreductase family.</text>
</comment>
<comment type="catalytic activity">
    <reaction evidence="11">
        <text>A + NADH + H(+) = AH2 + NAD(+)</text>
        <dbReference type="Rhea" id="RHEA:11356"/>
        <dbReference type="ChEBI" id="CHEBI:13193"/>
        <dbReference type="ChEBI" id="CHEBI:15378"/>
        <dbReference type="ChEBI" id="CHEBI:17499"/>
        <dbReference type="ChEBI" id="CHEBI:57540"/>
        <dbReference type="ChEBI" id="CHEBI:57945"/>
    </reaction>
</comment>
<dbReference type="InterPro" id="IPR050446">
    <property type="entry name" value="FAD-oxidoreductase/Apoptosis"/>
</dbReference>
<dbReference type="GO" id="GO:0005739">
    <property type="term" value="C:mitochondrion"/>
    <property type="evidence" value="ECO:0007669"/>
    <property type="project" value="UniProtKB-SubCell"/>
</dbReference>
<dbReference type="InterPro" id="IPR029324">
    <property type="entry name" value="AIF_C"/>
</dbReference>
<dbReference type="Pfam" id="PF07992">
    <property type="entry name" value="Pyr_redox_2"/>
    <property type="match status" value="1"/>
</dbReference>
<comment type="caution">
    <text evidence="15">The sequence shown here is derived from an EMBL/GenBank/DDBJ whole genome shotgun (WGS) entry which is preliminary data.</text>
</comment>
<evidence type="ECO:0000259" key="13">
    <source>
        <dbReference type="Pfam" id="PF07992"/>
    </source>
</evidence>
<evidence type="ECO:0000313" key="15">
    <source>
        <dbReference type="EMBL" id="GBN16190.1"/>
    </source>
</evidence>
<feature type="domain" description="Mitochondrial apoptosis-inducing factor C-terminal" evidence="14">
    <location>
        <begin position="454"/>
        <end position="578"/>
    </location>
</feature>
<dbReference type="InterPro" id="IPR016156">
    <property type="entry name" value="FAD/NAD-linked_Rdtase_dimer_sf"/>
</dbReference>
<keyword evidence="6" id="KW-0274">FAD</keyword>
<dbReference type="GO" id="GO:0033108">
    <property type="term" value="P:mitochondrial respiratory chain complex assembly"/>
    <property type="evidence" value="ECO:0007669"/>
    <property type="project" value="TreeGrafter"/>
</dbReference>
<evidence type="ECO:0000313" key="16">
    <source>
        <dbReference type="Proteomes" id="UP000499080"/>
    </source>
</evidence>
<comment type="subcellular location">
    <subcellularLocation>
        <location evidence="2">Mitochondrion</location>
    </subcellularLocation>
</comment>
<evidence type="ECO:0000256" key="1">
    <source>
        <dbReference type="ARBA" id="ARBA00001974"/>
    </source>
</evidence>
<proteinExistence type="inferred from homology"/>
<accession>A0A4Y2LQ10</accession>